<evidence type="ECO:0000256" key="3">
    <source>
        <dbReference type="ARBA" id="ARBA00022737"/>
    </source>
</evidence>
<name>A0A7J7RSD8_MYOMY</name>
<keyword evidence="9" id="KW-1185">Reference proteome</keyword>
<proteinExistence type="inferred from homology"/>
<keyword evidence="5" id="KW-0325">Glycoprotein</keyword>
<dbReference type="PANTHER" id="PTHR11890:SF26">
    <property type="entry name" value="INTERLEUKIN-1 RECEPTOR TYPE 1"/>
    <property type="match status" value="1"/>
</dbReference>
<dbReference type="InterPro" id="IPR015621">
    <property type="entry name" value="IL-1_rcpt_fam"/>
</dbReference>
<feature type="domain" description="Ig-like" evidence="7">
    <location>
        <begin position="43"/>
        <end position="79"/>
    </location>
</feature>
<keyword evidence="8" id="KW-0675">Receptor</keyword>
<dbReference type="PROSITE" id="PS50835">
    <property type="entry name" value="IG_LIKE"/>
    <property type="match status" value="1"/>
</dbReference>
<comment type="caution">
    <text evidence="8">The sequence shown here is derived from an EMBL/GenBank/DDBJ whole genome shotgun (WGS) entry which is preliminary data.</text>
</comment>
<organism evidence="8 9">
    <name type="scientific">Myotis myotis</name>
    <name type="common">Greater mouse-eared bat</name>
    <name type="synonym">Vespertilio myotis</name>
    <dbReference type="NCBI Taxonomy" id="51298"/>
    <lineage>
        <taxon>Eukaryota</taxon>
        <taxon>Metazoa</taxon>
        <taxon>Chordata</taxon>
        <taxon>Craniata</taxon>
        <taxon>Vertebrata</taxon>
        <taxon>Euteleostomi</taxon>
        <taxon>Mammalia</taxon>
        <taxon>Eutheria</taxon>
        <taxon>Laurasiatheria</taxon>
        <taxon>Chiroptera</taxon>
        <taxon>Yangochiroptera</taxon>
        <taxon>Vespertilionidae</taxon>
        <taxon>Myotis</taxon>
    </lineage>
</organism>
<dbReference type="InterPro" id="IPR007110">
    <property type="entry name" value="Ig-like_dom"/>
</dbReference>
<dbReference type="PRINTS" id="PR01536">
    <property type="entry name" value="INTRLKN1R12F"/>
</dbReference>
<dbReference type="VEuPathDB" id="HostDB:GeneID_118679042"/>
<comment type="similarity">
    <text evidence="1">Belongs to the interleukin-1 receptor family.</text>
</comment>
<accession>A0A7J7RSD8</accession>
<dbReference type="PANTHER" id="PTHR11890">
    <property type="entry name" value="INTERLEUKIN-1 RECEPTOR FAMILY MEMBER"/>
    <property type="match status" value="1"/>
</dbReference>
<dbReference type="GO" id="GO:0070498">
    <property type="term" value="P:interleukin-1-mediated signaling pathway"/>
    <property type="evidence" value="ECO:0007669"/>
    <property type="project" value="TreeGrafter"/>
</dbReference>
<evidence type="ECO:0000256" key="4">
    <source>
        <dbReference type="ARBA" id="ARBA00023157"/>
    </source>
</evidence>
<evidence type="ECO:0000256" key="1">
    <source>
        <dbReference type="ARBA" id="ARBA00009752"/>
    </source>
</evidence>
<dbReference type="SUPFAM" id="SSF48726">
    <property type="entry name" value="Immunoglobulin"/>
    <property type="match status" value="1"/>
</dbReference>
<evidence type="ECO:0000259" key="7">
    <source>
        <dbReference type="PROSITE" id="PS50835"/>
    </source>
</evidence>
<protein>
    <submittedName>
        <fullName evidence="8">Interleukin 1 receptor type 1</fullName>
    </submittedName>
</protein>
<evidence type="ECO:0000256" key="5">
    <source>
        <dbReference type="ARBA" id="ARBA00023180"/>
    </source>
</evidence>
<evidence type="ECO:0000256" key="2">
    <source>
        <dbReference type="ARBA" id="ARBA00022729"/>
    </source>
</evidence>
<gene>
    <name evidence="8" type="ORF">mMyoMyo1_006755</name>
</gene>
<dbReference type="AlphaFoldDB" id="A0A7J7RSD8"/>
<evidence type="ECO:0000313" key="9">
    <source>
        <dbReference type="Proteomes" id="UP000527355"/>
    </source>
</evidence>
<sequence length="134" mass="15087">MNVTEAHKGNYTCRASYMLLGKQYHISRVIKLLTLEENRPQSPEIVSPVNETMEVVPGSQLQLVCNVTGPVTNFVYWKRTFRKCICGVTHSSRGCAQTGLQGPLSGRGVRRHWRTGHWPCIFHTHLQPAAVSKD</sequence>
<reference evidence="8 9" key="1">
    <citation type="journal article" date="2020" name="Nature">
        <title>Six reference-quality genomes reveal evolution of bat adaptations.</title>
        <authorList>
            <person name="Jebb D."/>
            <person name="Huang Z."/>
            <person name="Pippel M."/>
            <person name="Hughes G.M."/>
            <person name="Lavrichenko K."/>
            <person name="Devanna P."/>
            <person name="Winkler S."/>
            <person name="Jermiin L.S."/>
            <person name="Skirmuntt E.C."/>
            <person name="Katzourakis A."/>
            <person name="Burkitt-Gray L."/>
            <person name="Ray D.A."/>
            <person name="Sullivan K.A.M."/>
            <person name="Roscito J.G."/>
            <person name="Kirilenko B.M."/>
            <person name="Davalos L.M."/>
            <person name="Corthals A.P."/>
            <person name="Power M.L."/>
            <person name="Jones G."/>
            <person name="Ransome R.D."/>
            <person name="Dechmann D.K.N."/>
            <person name="Locatelli A.G."/>
            <person name="Puechmaille S.J."/>
            <person name="Fedrigo O."/>
            <person name="Jarvis E.D."/>
            <person name="Hiller M."/>
            <person name="Vernes S.C."/>
            <person name="Myers E.W."/>
            <person name="Teeling E.C."/>
        </authorList>
    </citation>
    <scope>NUCLEOTIDE SEQUENCE [LARGE SCALE GENOMIC DNA]</scope>
    <source>
        <strain evidence="8">MMyoMyo1</strain>
        <tissue evidence="8">Flight muscle</tissue>
    </source>
</reference>
<keyword evidence="3" id="KW-0677">Repeat</keyword>
<dbReference type="GO" id="GO:0050727">
    <property type="term" value="P:regulation of inflammatory response"/>
    <property type="evidence" value="ECO:0007669"/>
    <property type="project" value="TreeGrafter"/>
</dbReference>
<dbReference type="EMBL" id="JABWUV010000022">
    <property type="protein sequence ID" value="KAF6279112.1"/>
    <property type="molecule type" value="Genomic_DNA"/>
</dbReference>
<dbReference type="InterPro" id="IPR013783">
    <property type="entry name" value="Ig-like_fold"/>
</dbReference>
<evidence type="ECO:0000313" key="8">
    <source>
        <dbReference type="EMBL" id="KAF6279112.1"/>
    </source>
</evidence>
<dbReference type="Gene3D" id="2.60.40.10">
    <property type="entry name" value="Immunoglobulins"/>
    <property type="match status" value="2"/>
</dbReference>
<keyword evidence="4" id="KW-1015">Disulfide bond</keyword>
<keyword evidence="6" id="KW-0393">Immunoglobulin domain</keyword>
<dbReference type="GO" id="GO:0019966">
    <property type="term" value="F:interleukin-1 binding"/>
    <property type="evidence" value="ECO:0007669"/>
    <property type="project" value="TreeGrafter"/>
</dbReference>
<dbReference type="InterPro" id="IPR004074">
    <property type="entry name" value="IL-1_rcpt_I/II-typ"/>
</dbReference>
<evidence type="ECO:0000256" key="6">
    <source>
        <dbReference type="ARBA" id="ARBA00023319"/>
    </source>
</evidence>
<dbReference type="GO" id="GO:0004908">
    <property type="term" value="F:interleukin-1 receptor activity"/>
    <property type="evidence" value="ECO:0007669"/>
    <property type="project" value="InterPro"/>
</dbReference>
<dbReference type="Proteomes" id="UP000527355">
    <property type="component" value="Unassembled WGS sequence"/>
</dbReference>
<dbReference type="InterPro" id="IPR036179">
    <property type="entry name" value="Ig-like_dom_sf"/>
</dbReference>
<keyword evidence="2" id="KW-0732">Signal</keyword>